<dbReference type="AlphaFoldDB" id="A0A086ZGJ4"/>
<proteinExistence type="predicted"/>
<sequence length="250" mass="28539">MSENSLQGQQNASRFDCVRKHKWGYDPDQVDDFLEKAHEQYDLNNGDLTQELVQSTAFTFTRGGYVIAEVDAALARLEHAIVDRDTARQIASDGRVAWRAETDRLYQLIAGRGERPAGNRFNKGKHRQSSYDVKQVDRIVDQVLVVAADELGVKKMRPSESKSLRDFDSNTIANVIFTQRKGVHGYDEREVDYYLAVCSQLLSRVEAYMRALQTMAQCQLAWNRHPHLPRPLLPSPQPERTPDSQHSVPR</sequence>
<gene>
    <name evidence="2" type="ORF">BBOH_0943</name>
</gene>
<dbReference type="STRING" id="1437606.BBOH_0943"/>
<dbReference type="InterPro" id="IPR019933">
    <property type="entry name" value="DivIVA_domain"/>
</dbReference>
<dbReference type="EMBL" id="JGYP01000002">
    <property type="protein sequence ID" value="KFI45644.1"/>
    <property type="molecule type" value="Genomic_DNA"/>
</dbReference>
<name>A0A086ZGJ4_9BIFI</name>
<evidence type="ECO:0000256" key="1">
    <source>
        <dbReference type="SAM" id="MobiDB-lite"/>
    </source>
</evidence>
<dbReference type="eggNOG" id="COG3170">
    <property type="taxonomic scope" value="Bacteria"/>
</dbReference>
<dbReference type="Proteomes" id="UP000029096">
    <property type="component" value="Unassembled WGS sequence"/>
</dbReference>
<feature type="region of interest" description="Disordered" evidence="1">
    <location>
        <begin position="229"/>
        <end position="250"/>
    </location>
</feature>
<feature type="compositionally biased region" description="Pro residues" evidence="1">
    <location>
        <begin position="229"/>
        <end position="239"/>
    </location>
</feature>
<accession>A0A086ZGJ4</accession>
<protein>
    <submittedName>
        <fullName evidence="2">Putative DivIVA protein</fullName>
    </submittedName>
</protein>
<keyword evidence="3" id="KW-1185">Reference proteome</keyword>
<comment type="caution">
    <text evidence="2">The sequence shown here is derived from an EMBL/GenBank/DDBJ whole genome shotgun (WGS) entry which is preliminary data.</text>
</comment>
<evidence type="ECO:0000313" key="2">
    <source>
        <dbReference type="EMBL" id="KFI45644.1"/>
    </source>
</evidence>
<reference evidence="2 3" key="1">
    <citation type="submission" date="2014-03" db="EMBL/GenBank/DDBJ databases">
        <title>Genomics of Bifidobacteria.</title>
        <authorList>
            <person name="Ventura M."/>
            <person name="Milani C."/>
            <person name="Lugli G.A."/>
        </authorList>
    </citation>
    <scope>NUCLEOTIDE SEQUENCE [LARGE SCALE GENOMIC DNA]</scope>
    <source>
        <strain evidence="2 3">DSM 22767</strain>
    </source>
</reference>
<organism evidence="2 3">
    <name type="scientific">Bifidobacterium bohemicum DSM 22767</name>
    <dbReference type="NCBI Taxonomy" id="1437606"/>
    <lineage>
        <taxon>Bacteria</taxon>
        <taxon>Bacillati</taxon>
        <taxon>Actinomycetota</taxon>
        <taxon>Actinomycetes</taxon>
        <taxon>Bifidobacteriales</taxon>
        <taxon>Bifidobacteriaceae</taxon>
        <taxon>Bifidobacterium</taxon>
    </lineage>
</organism>
<evidence type="ECO:0000313" key="3">
    <source>
        <dbReference type="Proteomes" id="UP000029096"/>
    </source>
</evidence>
<dbReference type="InterPro" id="IPR019932">
    <property type="entry name" value="CHP03543"/>
</dbReference>
<dbReference type="NCBIfam" id="TIGR03543">
    <property type="entry name" value="divI1A_rptt_fam"/>
    <property type="match status" value="1"/>
</dbReference>
<dbReference type="RefSeq" id="WP_052362748.1">
    <property type="nucleotide sequence ID" value="NZ_JGYP01000002.1"/>
</dbReference>
<dbReference type="NCBIfam" id="TIGR03544">
    <property type="entry name" value="DivI1A_domain"/>
    <property type="match status" value="1"/>
</dbReference>
<dbReference type="OrthoDB" id="3480096at2"/>